<accession>A0ABS6VSX6</accession>
<keyword evidence="2" id="KW-1185">Reference proteome</keyword>
<comment type="caution">
    <text evidence="1">The sequence shown here is derived from an EMBL/GenBank/DDBJ whole genome shotgun (WGS) entry which is preliminary data.</text>
</comment>
<sequence>MTLASIMNSPEFLNNDRLRVTRLSLIVSEYQHLPERTCTEILLTDTERGILGTVFWDDIDKHDLSISAGIHVKINDEFIAHHYEHVLQITKLELPRVRVQHRRYSVFGDMRVMRQKVFRRFYTA</sequence>
<proteinExistence type="predicted"/>
<organism evidence="1 2">
    <name type="scientific">Zhongshania aquimaris</name>
    <dbReference type="NCBI Taxonomy" id="2857107"/>
    <lineage>
        <taxon>Bacteria</taxon>
        <taxon>Pseudomonadati</taxon>
        <taxon>Pseudomonadota</taxon>
        <taxon>Gammaproteobacteria</taxon>
        <taxon>Cellvibrionales</taxon>
        <taxon>Spongiibacteraceae</taxon>
        <taxon>Zhongshania</taxon>
    </lineage>
</organism>
<evidence type="ECO:0000313" key="2">
    <source>
        <dbReference type="Proteomes" id="UP001166291"/>
    </source>
</evidence>
<evidence type="ECO:0000313" key="1">
    <source>
        <dbReference type="EMBL" id="MBW2941376.1"/>
    </source>
</evidence>
<dbReference type="EMBL" id="JAHWDQ010000002">
    <property type="protein sequence ID" value="MBW2941376.1"/>
    <property type="molecule type" value="Genomic_DNA"/>
</dbReference>
<protein>
    <recommendedName>
        <fullName evidence="3">OB domain-containing protein</fullName>
    </recommendedName>
</protein>
<dbReference type="RefSeq" id="WP_219043611.1">
    <property type="nucleotide sequence ID" value="NZ_JAHWDQ010000002.1"/>
</dbReference>
<reference evidence="1" key="1">
    <citation type="submission" date="2021-07" db="EMBL/GenBank/DDBJ databases">
        <title>Zhongshania sp. CAU 1632 isolated from seawater.</title>
        <authorList>
            <person name="Kim W."/>
        </authorList>
    </citation>
    <scope>NUCLEOTIDE SEQUENCE</scope>
    <source>
        <strain evidence="1">CAU 1632</strain>
    </source>
</reference>
<name>A0ABS6VSX6_9GAMM</name>
<gene>
    <name evidence="1" type="ORF">KXJ70_11325</name>
</gene>
<dbReference type="Proteomes" id="UP001166291">
    <property type="component" value="Unassembled WGS sequence"/>
</dbReference>
<evidence type="ECO:0008006" key="3">
    <source>
        <dbReference type="Google" id="ProtNLM"/>
    </source>
</evidence>